<evidence type="ECO:0000313" key="1">
    <source>
        <dbReference type="EMBL" id="CBY01124.1"/>
    </source>
</evidence>
<dbReference type="HOGENOM" id="CLU_3050779_0_0_1"/>
<organism evidence="2">
    <name type="scientific">Leptosphaeria maculans (strain JN3 / isolate v23.1.3 / race Av1-4-5-6-7-8)</name>
    <name type="common">Blackleg fungus</name>
    <name type="synonym">Phoma lingam</name>
    <dbReference type="NCBI Taxonomy" id="985895"/>
    <lineage>
        <taxon>Eukaryota</taxon>
        <taxon>Fungi</taxon>
        <taxon>Dikarya</taxon>
        <taxon>Ascomycota</taxon>
        <taxon>Pezizomycotina</taxon>
        <taxon>Dothideomycetes</taxon>
        <taxon>Pleosporomycetidae</taxon>
        <taxon>Pleosporales</taxon>
        <taxon>Pleosporineae</taxon>
        <taxon>Leptosphaeriaceae</taxon>
        <taxon>Plenodomus</taxon>
        <taxon>Plenodomus lingam/Leptosphaeria maculans species complex</taxon>
    </lineage>
</organism>
<protein>
    <submittedName>
        <fullName evidence="1">Predicted protein</fullName>
    </submittedName>
</protein>
<dbReference type="EMBL" id="FP929138">
    <property type="protein sequence ID" value="CBY01124.1"/>
    <property type="molecule type" value="Genomic_DNA"/>
</dbReference>
<gene>
    <name evidence="1" type="ORF">LEMA_uP022540.1</name>
</gene>
<keyword evidence="2" id="KW-1185">Reference proteome</keyword>
<reference evidence="2" key="1">
    <citation type="journal article" date="2011" name="Nat. Commun.">
        <title>Effector diversification within compartments of the Leptosphaeria maculans genome affected by Repeat-Induced Point mutations.</title>
        <authorList>
            <person name="Rouxel T."/>
            <person name="Grandaubert J."/>
            <person name="Hane J.K."/>
            <person name="Hoede C."/>
            <person name="van de Wouw A.P."/>
            <person name="Couloux A."/>
            <person name="Dominguez V."/>
            <person name="Anthouard V."/>
            <person name="Bally P."/>
            <person name="Bourras S."/>
            <person name="Cozijnsen A.J."/>
            <person name="Ciuffetti L.M."/>
            <person name="Degrave A."/>
            <person name="Dilmaghani A."/>
            <person name="Duret L."/>
            <person name="Fudal I."/>
            <person name="Goodwin S.B."/>
            <person name="Gout L."/>
            <person name="Glaser N."/>
            <person name="Linglin J."/>
            <person name="Kema G.H.J."/>
            <person name="Lapalu N."/>
            <person name="Lawrence C.B."/>
            <person name="May K."/>
            <person name="Meyer M."/>
            <person name="Ollivier B."/>
            <person name="Poulain J."/>
            <person name="Schoch C.L."/>
            <person name="Simon A."/>
            <person name="Spatafora J.W."/>
            <person name="Stachowiak A."/>
            <person name="Turgeon B.G."/>
            <person name="Tyler B.M."/>
            <person name="Vincent D."/>
            <person name="Weissenbach J."/>
            <person name="Amselem J."/>
            <person name="Quesneville H."/>
            <person name="Oliver R.P."/>
            <person name="Wincker P."/>
            <person name="Balesdent M.-H."/>
            <person name="Howlett B.J."/>
        </authorList>
    </citation>
    <scope>NUCLEOTIDE SEQUENCE [LARGE SCALE GENOMIC DNA]</scope>
    <source>
        <strain evidence="2">JN3 / isolate v23.1.3 / race Av1-4-5-6-7-8</strain>
    </source>
</reference>
<dbReference type="InParanoid" id="E5ABT3"/>
<dbReference type="AlphaFoldDB" id="E5ABT3"/>
<name>E5ABT3_LEPMJ</name>
<proteinExistence type="predicted"/>
<sequence>MGGQETEDVIAFVCASDVYVIYSPQFPCDIGKSPLHTMGDVECVIVSGGYGRVE</sequence>
<dbReference type="VEuPathDB" id="FungiDB:LEMA_uP022540.1"/>
<evidence type="ECO:0000313" key="2">
    <source>
        <dbReference type="Proteomes" id="UP000002668"/>
    </source>
</evidence>
<dbReference type="Proteomes" id="UP000002668">
    <property type="component" value="Genome"/>
</dbReference>
<accession>E5ABT3</accession>